<keyword evidence="3" id="KW-1185">Reference proteome</keyword>
<dbReference type="PaxDb" id="65489-OBART04G16500.1"/>
<evidence type="ECO:0000313" key="3">
    <source>
        <dbReference type="Proteomes" id="UP000026960"/>
    </source>
</evidence>
<name>A0A0D3FX73_9ORYZ</name>
<feature type="compositionally biased region" description="Basic residues" evidence="1">
    <location>
        <begin position="188"/>
        <end position="206"/>
    </location>
</feature>
<evidence type="ECO:0000256" key="1">
    <source>
        <dbReference type="SAM" id="MobiDB-lite"/>
    </source>
</evidence>
<sequence length="261" mass="29302">MEPKREEALQVCEAARGHLVDSRLADERRWLAAVSSPSSSPPDKRRSWLRRHRKQIIGNYLIEARAAFAAAAPLNGECGDHSAATAVLGLVEAVLELSPRMEAALELRACSLLAFRRYRSVADMLRDYIPSCTKPTCFLYCFDISNLKHCVLADGEAAAHRRQWAQAAGEGAMRGRRPPGSPYAAPPPRRRHHRRCPLPRHCRRQRREKDEEEREEGKRERSLMTWPADMWGPRGARANLAATSDKTGYKTAEGPPVTGFI</sequence>
<accession>A0A0D3FX73</accession>
<reference evidence="2" key="2">
    <citation type="submission" date="2015-03" db="UniProtKB">
        <authorList>
            <consortium name="EnsemblPlants"/>
        </authorList>
    </citation>
    <scope>IDENTIFICATION</scope>
</reference>
<dbReference type="Gramene" id="OBART04G16500.1">
    <property type="protein sequence ID" value="OBART04G16500.1"/>
    <property type="gene ID" value="OBART04G16500"/>
</dbReference>
<dbReference type="PANTHER" id="PTHR46816">
    <property type="entry name" value="OS01G0273500 PROTEIN"/>
    <property type="match status" value="1"/>
</dbReference>
<dbReference type="STRING" id="65489.A0A0D3FX73"/>
<feature type="region of interest" description="Disordered" evidence="1">
    <location>
        <begin position="168"/>
        <end position="234"/>
    </location>
</feature>
<dbReference type="EnsemblPlants" id="OBART04G16500.1">
    <property type="protein sequence ID" value="OBART04G16500.1"/>
    <property type="gene ID" value="OBART04G16500"/>
</dbReference>
<dbReference type="PANTHER" id="PTHR46816:SF1">
    <property type="entry name" value="TETRATRICOPEPTIDE REPEAT (TPR)-LIKE SUPERFAMILY PROTEIN"/>
    <property type="match status" value="1"/>
</dbReference>
<reference evidence="2" key="1">
    <citation type="journal article" date="2009" name="Rice">
        <title>De Novo Next Generation Sequencing of Plant Genomes.</title>
        <authorList>
            <person name="Rounsley S."/>
            <person name="Marri P.R."/>
            <person name="Yu Y."/>
            <person name="He R."/>
            <person name="Sisneros N."/>
            <person name="Goicoechea J.L."/>
            <person name="Lee S.J."/>
            <person name="Angelova A."/>
            <person name="Kudrna D."/>
            <person name="Luo M."/>
            <person name="Affourtit J."/>
            <person name="Desany B."/>
            <person name="Knight J."/>
            <person name="Niazi F."/>
            <person name="Egholm M."/>
            <person name="Wing R.A."/>
        </authorList>
    </citation>
    <scope>NUCLEOTIDE SEQUENCE [LARGE SCALE GENOMIC DNA]</scope>
    <source>
        <strain evidence="2">cv. IRGC 105608</strain>
    </source>
</reference>
<organism evidence="2">
    <name type="scientific">Oryza barthii</name>
    <dbReference type="NCBI Taxonomy" id="65489"/>
    <lineage>
        <taxon>Eukaryota</taxon>
        <taxon>Viridiplantae</taxon>
        <taxon>Streptophyta</taxon>
        <taxon>Embryophyta</taxon>
        <taxon>Tracheophyta</taxon>
        <taxon>Spermatophyta</taxon>
        <taxon>Magnoliopsida</taxon>
        <taxon>Liliopsida</taxon>
        <taxon>Poales</taxon>
        <taxon>Poaceae</taxon>
        <taxon>BOP clade</taxon>
        <taxon>Oryzoideae</taxon>
        <taxon>Oryzeae</taxon>
        <taxon>Oryzinae</taxon>
        <taxon>Oryza</taxon>
    </lineage>
</organism>
<dbReference type="AlphaFoldDB" id="A0A0D3FX73"/>
<dbReference type="Proteomes" id="UP000026960">
    <property type="component" value="Chromosome 4"/>
</dbReference>
<protein>
    <submittedName>
        <fullName evidence="2">Uncharacterized protein</fullName>
    </submittedName>
</protein>
<proteinExistence type="predicted"/>
<evidence type="ECO:0000313" key="2">
    <source>
        <dbReference type="EnsemblPlants" id="OBART04G16500.1"/>
    </source>
</evidence>
<dbReference type="HOGENOM" id="CLU_078919_0_0_1"/>